<dbReference type="GO" id="GO:0032259">
    <property type="term" value="P:methylation"/>
    <property type="evidence" value="ECO:0007669"/>
    <property type="project" value="UniProtKB-KW"/>
</dbReference>
<protein>
    <recommendedName>
        <fullName evidence="5">Trimethylamine methyltransferase</fullName>
    </recommendedName>
</protein>
<dbReference type="Pfam" id="PF06253">
    <property type="entry name" value="MTTB"/>
    <property type="match status" value="1"/>
</dbReference>
<dbReference type="InterPro" id="IPR038601">
    <property type="entry name" value="MttB-like_sf"/>
</dbReference>
<proteinExistence type="inferred from homology"/>
<dbReference type="Gene3D" id="3.20.20.480">
    <property type="entry name" value="Trimethylamine methyltransferase-like"/>
    <property type="match status" value="1"/>
</dbReference>
<accession>X1B463</accession>
<dbReference type="GO" id="GO:0008168">
    <property type="term" value="F:methyltransferase activity"/>
    <property type="evidence" value="ECO:0007669"/>
    <property type="project" value="UniProtKB-KW"/>
</dbReference>
<evidence type="ECO:0000313" key="4">
    <source>
        <dbReference type="EMBL" id="GAG76097.1"/>
    </source>
</evidence>
<evidence type="ECO:0008006" key="5">
    <source>
        <dbReference type="Google" id="ProtNLM"/>
    </source>
</evidence>
<dbReference type="InterPro" id="IPR010426">
    <property type="entry name" value="MTTB_MeTrfase"/>
</dbReference>
<evidence type="ECO:0000256" key="3">
    <source>
        <dbReference type="ARBA" id="ARBA00022679"/>
    </source>
</evidence>
<dbReference type="AlphaFoldDB" id="X1B463"/>
<gene>
    <name evidence="4" type="ORF">S01H4_35059</name>
</gene>
<name>X1B463_9ZZZZ</name>
<comment type="similarity">
    <text evidence="1">Belongs to the trimethylamine methyltransferase family.</text>
</comment>
<dbReference type="GO" id="GO:0015948">
    <property type="term" value="P:methanogenesis"/>
    <property type="evidence" value="ECO:0007669"/>
    <property type="project" value="InterPro"/>
</dbReference>
<reference evidence="4" key="1">
    <citation type="journal article" date="2014" name="Front. Microbiol.">
        <title>High frequency of phylogenetically diverse reductive dehalogenase-homologous genes in deep subseafloor sedimentary metagenomes.</title>
        <authorList>
            <person name="Kawai M."/>
            <person name="Futagami T."/>
            <person name="Toyoda A."/>
            <person name="Takaki Y."/>
            <person name="Nishi S."/>
            <person name="Hori S."/>
            <person name="Arai W."/>
            <person name="Tsubouchi T."/>
            <person name="Morono Y."/>
            <person name="Uchiyama I."/>
            <person name="Ito T."/>
            <person name="Fujiyama A."/>
            <person name="Inagaki F."/>
            <person name="Takami H."/>
        </authorList>
    </citation>
    <scope>NUCLEOTIDE SEQUENCE</scope>
    <source>
        <strain evidence="4">Expedition CK06-06</strain>
    </source>
</reference>
<feature type="non-terminal residue" evidence="4">
    <location>
        <position position="1"/>
    </location>
</feature>
<sequence>RDTEKNHVFFTDEIIDKALKTVPHSFKLYDVLGQETHNFSEYNVYFTPGSAALTILDCDTKKIRKPSTDDYVRYAKIISQLKNIASQSTALIPTDVHEKISDSYRLYLSLLYCEKPVVTGAFTIEAFNIMKALQLVVRGTKEELVAKPLTIFSCCPTSPLKWSDITSQNVIDCAQYSIPVEFISMPLSGFMAPVTFVGTLVQHTAETLSGVVISQLTNPGTPVLYGGSPAAFDVRYETTPMGAVETQMIDCAYNEIGKYLGMPTQAYIALSDSKQLDAQAGLESSMGATLAALSG</sequence>
<keyword evidence="3" id="KW-0808">Transferase</keyword>
<dbReference type="EMBL" id="BART01018598">
    <property type="protein sequence ID" value="GAG76097.1"/>
    <property type="molecule type" value="Genomic_DNA"/>
</dbReference>
<organism evidence="4">
    <name type="scientific">marine sediment metagenome</name>
    <dbReference type="NCBI Taxonomy" id="412755"/>
    <lineage>
        <taxon>unclassified sequences</taxon>
        <taxon>metagenomes</taxon>
        <taxon>ecological metagenomes</taxon>
    </lineage>
</organism>
<feature type="non-terminal residue" evidence="4">
    <location>
        <position position="295"/>
    </location>
</feature>
<evidence type="ECO:0000256" key="1">
    <source>
        <dbReference type="ARBA" id="ARBA00007137"/>
    </source>
</evidence>
<comment type="caution">
    <text evidence="4">The sequence shown here is derived from an EMBL/GenBank/DDBJ whole genome shotgun (WGS) entry which is preliminary data.</text>
</comment>
<evidence type="ECO:0000256" key="2">
    <source>
        <dbReference type="ARBA" id="ARBA00022603"/>
    </source>
</evidence>
<keyword evidence="2" id="KW-0489">Methyltransferase</keyword>